<comment type="caution">
    <text evidence="2">The sequence shown here is derived from an EMBL/GenBank/DDBJ whole genome shotgun (WGS) entry which is preliminary data.</text>
</comment>
<feature type="transmembrane region" description="Helical" evidence="1">
    <location>
        <begin position="6"/>
        <end position="35"/>
    </location>
</feature>
<keyword evidence="1" id="KW-0812">Transmembrane</keyword>
<proteinExistence type="predicted"/>
<evidence type="ECO:0000313" key="3">
    <source>
        <dbReference type="Proteomes" id="UP001205748"/>
    </source>
</evidence>
<gene>
    <name evidence="2" type="ORF">NSA47_02770</name>
</gene>
<dbReference type="RefSeq" id="WP_257529375.1">
    <property type="nucleotide sequence ID" value="NZ_JANKAS010000002.1"/>
</dbReference>
<keyword evidence="1" id="KW-0472">Membrane</keyword>
<accession>A0AAE3HCU0</accession>
<organism evidence="2 3">
    <name type="scientific">Irregularibacter muris</name>
    <dbReference type="NCBI Taxonomy" id="1796619"/>
    <lineage>
        <taxon>Bacteria</taxon>
        <taxon>Bacillati</taxon>
        <taxon>Bacillota</taxon>
        <taxon>Clostridia</taxon>
        <taxon>Eubacteriales</taxon>
        <taxon>Eubacteriaceae</taxon>
        <taxon>Irregularibacter</taxon>
    </lineage>
</organism>
<evidence type="ECO:0000313" key="2">
    <source>
        <dbReference type="EMBL" id="MCR1897910.1"/>
    </source>
</evidence>
<dbReference type="Proteomes" id="UP001205748">
    <property type="component" value="Unassembled WGS sequence"/>
</dbReference>
<reference evidence="2" key="1">
    <citation type="submission" date="2022-07" db="EMBL/GenBank/DDBJ databases">
        <title>Enhanced cultured diversity of the mouse gut microbiota enables custom-made synthetic communities.</title>
        <authorList>
            <person name="Afrizal A."/>
        </authorList>
    </citation>
    <scope>NUCLEOTIDE SEQUENCE</scope>
    <source>
        <strain evidence="2">DSM 28593</strain>
    </source>
</reference>
<evidence type="ECO:0000256" key="1">
    <source>
        <dbReference type="SAM" id="Phobius"/>
    </source>
</evidence>
<dbReference type="AlphaFoldDB" id="A0AAE3HCU0"/>
<keyword evidence="1" id="KW-1133">Transmembrane helix</keyword>
<name>A0AAE3HCU0_9FIRM</name>
<dbReference type="EMBL" id="JANKAS010000002">
    <property type="protein sequence ID" value="MCR1897910.1"/>
    <property type="molecule type" value="Genomic_DNA"/>
</dbReference>
<protein>
    <recommendedName>
        <fullName evidence="4">DUF4083 domain-containing protein</fullName>
    </recommendedName>
</protein>
<evidence type="ECO:0008006" key="4">
    <source>
        <dbReference type="Google" id="ProtNLM"/>
    </source>
</evidence>
<sequence>MNEMNIGISWVTIIFQIANTLILIGFVALFFYLVFKVLKSIKKTAKIENKVNDLEKSIQNLENQINK</sequence>
<keyword evidence="3" id="KW-1185">Reference proteome</keyword>